<reference evidence="12" key="1">
    <citation type="submission" date="2014-07" db="EMBL/GenBank/DDBJ databases">
        <authorList>
            <person name="Hornung V.Bastian."/>
        </authorList>
    </citation>
    <scope>NUCLEOTIDE SEQUENCE</scope>
    <source>
        <strain evidence="12">PCE-S</strain>
    </source>
</reference>
<evidence type="ECO:0000256" key="2">
    <source>
        <dbReference type="ARBA" id="ARBA00001966"/>
    </source>
</evidence>
<evidence type="ECO:0000256" key="9">
    <source>
        <dbReference type="ARBA" id="ARBA00023014"/>
    </source>
</evidence>
<evidence type="ECO:0000256" key="4">
    <source>
        <dbReference type="ARBA" id="ARBA00022630"/>
    </source>
</evidence>
<dbReference type="RefSeq" id="WP_208926394.1">
    <property type="nucleotide sequence ID" value="NZ_JAYFNZ010000046.1"/>
</dbReference>
<evidence type="ECO:0000313" key="12">
    <source>
        <dbReference type="EMBL" id="CDX04553.1"/>
    </source>
</evidence>
<name>A0A098B6P2_DESHA</name>
<dbReference type="PANTHER" id="PTHR42917:SF2">
    <property type="entry name" value="2,4-DIENOYL-COA REDUCTASE [(2E)-ENOYL-COA-PRODUCING]"/>
    <property type="match status" value="1"/>
</dbReference>
<dbReference type="GO" id="GO:0046872">
    <property type="term" value="F:metal ion binding"/>
    <property type="evidence" value="ECO:0007669"/>
    <property type="project" value="UniProtKB-KW"/>
</dbReference>
<evidence type="ECO:0000259" key="11">
    <source>
        <dbReference type="Pfam" id="PF07992"/>
    </source>
</evidence>
<dbReference type="Pfam" id="PF07992">
    <property type="entry name" value="Pyr_redox_2"/>
    <property type="match status" value="1"/>
</dbReference>
<evidence type="ECO:0000259" key="10">
    <source>
        <dbReference type="Pfam" id="PF00724"/>
    </source>
</evidence>
<proteinExistence type="inferred from homology"/>
<keyword evidence="6" id="KW-0479">Metal-binding</keyword>
<evidence type="ECO:0000256" key="1">
    <source>
        <dbReference type="ARBA" id="ARBA00001917"/>
    </source>
</evidence>
<evidence type="ECO:0000256" key="5">
    <source>
        <dbReference type="ARBA" id="ARBA00022643"/>
    </source>
</evidence>
<comment type="cofactor">
    <cofactor evidence="1">
        <name>FMN</name>
        <dbReference type="ChEBI" id="CHEBI:58210"/>
    </cofactor>
</comment>
<evidence type="ECO:0000256" key="7">
    <source>
        <dbReference type="ARBA" id="ARBA00023002"/>
    </source>
</evidence>
<keyword evidence="7" id="KW-0560">Oxidoreductase</keyword>
<gene>
    <name evidence="12" type="ORF">DPCES_4667</name>
</gene>
<comment type="similarity">
    <text evidence="3">In the N-terminal section; belongs to the NADH:flavin oxidoreductase/NADH oxidase family.</text>
</comment>
<dbReference type="SUPFAM" id="SSF51905">
    <property type="entry name" value="FAD/NAD(P)-binding domain"/>
    <property type="match status" value="1"/>
</dbReference>
<dbReference type="Gene3D" id="3.40.50.720">
    <property type="entry name" value="NAD(P)-binding Rossmann-like Domain"/>
    <property type="match status" value="1"/>
</dbReference>
<dbReference type="PRINTS" id="PR00411">
    <property type="entry name" value="PNDRDTASEI"/>
</dbReference>
<accession>A0A098B6P2</accession>
<keyword evidence="4" id="KW-0285">Flavoprotein</keyword>
<dbReference type="PATRIC" id="fig|49338.4.peg.5016"/>
<feature type="domain" description="FAD/NAD(P)-binding" evidence="11">
    <location>
        <begin position="386"/>
        <end position="673"/>
    </location>
</feature>
<organism evidence="12">
    <name type="scientific">Desulfitobacterium hafniense</name>
    <name type="common">Desulfitobacterium frappieri</name>
    <dbReference type="NCBI Taxonomy" id="49338"/>
    <lineage>
        <taxon>Bacteria</taxon>
        <taxon>Bacillati</taxon>
        <taxon>Bacillota</taxon>
        <taxon>Clostridia</taxon>
        <taxon>Eubacteriales</taxon>
        <taxon>Desulfitobacteriaceae</taxon>
        <taxon>Desulfitobacterium</taxon>
    </lineage>
</organism>
<evidence type="ECO:0000256" key="8">
    <source>
        <dbReference type="ARBA" id="ARBA00023004"/>
    </source>
</evidence>
<dbReference type="Gene3D" id="3.50.50.60">
    <property type="entry name" value="FAD/NAD(P)-binding domain"/>
    <property type="match status" value="1"/>
</dbReference>
<evidence type="ECO:0000256" key="3">
    <source>
        <dbReference type="ARBA" id="ARBA00011048"/>
    </source>
</evidence>
<dbReference type="PRINTS" id="PR00368">
    <property type="entry name" value="FADPNR"/>
</dbReference>
<dbReference type="Pfam" id="PF00724">
    <property type="entry name" value="Oxidored_FMN"/>
    <property type="match status" value="1"/>
</dbReference>
<dbReference type="InterPro" id="IPR023753">
    <property type="entry name" value="FAD/NAD-binding_dom"/>
</dbReference>
<protein>
    <submittedName>
        <fullName evidence="12">NADH oxidase</fullName>
    </submittedName>
</protein>
<dbReference type="InterPro" id="IPR001155">
    <property type="entry name" value="OxRdtase_FMN_N"/>
</dbReference>
<feature type="domain" description="NADH:flavin oxidoreductase/NADH oxidase N-terminal" evidence="10">
    <location>
        <begin position="9"/>
        <end position="339"/>
    </location>
</feature>
<dbReference type="InterPro" id="IPR013785">
    <property type="entry name" value="Aldolase_TIM"/>
</dbReference>
<evidence type="ECO:0000256" key="6">
    <source>
        <dbReference type="ARBA" id="ARBA00022723"/>
    </source>
</evidence>
<dbReference type="InterPro" id="IPR036188">
    <property type="entry name" value="FAD/NAD-bd_sf"/>
</dbReference>
<dbReference type="EMBL" id="LK996017">
    <property type="protein sequence ID" value="CDX04553.1"/>
    <property type="molecule type" value="Genomic_DNA"/>
</dbReference>
<dbReference type="GO" id="GO:0016491">
    <property type="term" value="F:oxidoreductase activity"/>
    <property type="evidence" value="ECO:0007669"/>
    <property type="project" value="UniProtKB-KW"/>
</dbReference>
<dbReference type="GO" id="GO:0051536">
    <property type="term" value="F:iron-sulfur cluster binding"/>
    <property type="evidence" value="ECO:0007669"/>
    <property type="project" value="UniProtKB-KW"/>
</dbReference>
<sequence>MSQFPLLSSPVKLGSMLLKNRMMTTSMSPGHDYTNEEGQPTLRFYNYLEERAAGGTALICQTICFYPRLKSQLDHLHPLPLGYGEEHLSHLSKMAEVVHKHGGLIVGQPYAVHDWKPAPEDKEEYWGPSTLSVSKLIPKPMTKEHIRIFKENIVQCCVILQKAGWDGVEVMAGVGGILNRFMSPATNDRTDEYGGSLENRCRLTVEVMAEIKKACGEDYPIIVRWSPVDFIKGSLTMEESLKIVKILEEAGAVLHNLAPGWHETSVPLTIKDVPEGYWSWISEEIKKVAKIPVATAYRNTDPFSMEEILAKDKADVIAGLRYNIADPEFANKVMEGRPEDINKCICCCRCLDDVISQGKPLNYCGVNPRLGEELETPLAQARQSKEVMVIGSGPGGLAAAVTAARRGHKVTIYERGPRLGGCLVMSAIFSPIYDRLNTYYKTLLKKHPEVKVHLNTAVTPALVTREKPDAVIVAIGGHPIDLKVPGAEGGNVVKSHDFLELLNGNPPQKPGIINKVMYNCGSVFLKFFYTPDLARTFMGKFPWPLGRKIAIIGGGLPGCELAKEMMHYDRELVIIEEKKKIGHDVGGSDRFHIVSAFKKSPRVTMETLTKVKAITRAGVKVVHEDGSEAFHQAKTVAVTLGFEKNMELAEALKGRVSEVYAVGDCSNPARMADATKAGYKAACQI</sequence>
<dbReference type="GO" id="GO:0010181">
    <property type="term" value="F:FMN binding"/>
    <property type="evidence" value="ECO:0007669"/>
    <property type="project" value="InterPro"/>
</dbReference>
<dbReference type="Gene3D" id="3.20.20.70">
    <property type="entry name" value="Aldolase class I"/>
    <property type="match status" value="1"/>
</dbReference>
<dbReference type="PANTHER" id="PTHR42917">
    <property type="entry name" value="2,4-DIENOYL-COA REDUCTASE"/>
    <property type="match status" value="1"/>
</dbReference>
<dbReference type="SUPFAM" id="SSF51395">
    <property type="entry name" value="FMN-linked oxidoreductases"/>
    <property type="match status" value="1"/>
</dbReference>
<keyword evidence="9" id="KW-0411">Iron-sulfur</keyword>
<dbReference type="CDD" id="cd02803">
    <property type="entry name" value="OYE_like_FMN_family"/>
    <property type="match status" value="1"/>
</dbReference>
<dbReference type="InterPro" id="IPR051793">
    <property type="entry name" value="NADH:flavin_oxidoreductase"/>
</dbReference>
<comment type="cofactor">
    <cofactor evidence="2">
        <name>[4Fe-4S] cluster</name>
        <dbReference type="ChEBI" id="CHEBI:49883"/>
    </cofactor>
</comment>
<keyword evidence="8" id="KW-0408">Iron</keyword>
<keyword evidence="5" id="KW-0288">FMN</keyword>
<dbReference type="AlphaFoldDB" id="A0A098B6P2"/>